<dbReference type="EMBL" id="AP022566">
    <property type="protein sequence ID" value="BBX30669.1"/>
    <property type="molecule type" value="Genomic_DNA"/>
</dbReference>
<evidence type="ECO:0000313" key="2">
    <source>
        <dbReference type="Proteomes" id="UP000466906"/>
    </source>
</evidence>
<dbReference type="KEGG" id="malv:MALV_57940"/>
<dbReference type="Proteomes" id="UP000466906">
    <property type="component" value="Plasmid pJCM12272"/>
</dbReference>
<geneLocation type="plasmid" evidence="1 2">
    <name>pJCM12272</name>
</geneLocation>
<organism evidence="1 2">
    <name type="scientific">Mycolicibacterium alvei</name>
    <dbReference type="NCBI Taxonomy" id="67081"/>
    <lineage>
        <taxon>Bacteria</taxon>
        <taxon>Bacillati</taxon>
        <taxon>Actinomycetota</taxon>
        <taxon>Actinomycetes</taxon>
        <taxon>Mycobacteriales</taxon>
        <taxon>Mycobacteriaceae</taxon>
        <taxon>Mycolicibacterium</taxon>
    </lineage>
</organism>
<proteinExistence type="predicted"/>
<name>A0A6N4V1Z5_9MYCO</name>
<accession>A0A6N4V1Z5</accession>
<dbReference type="RefSeq" id="WP_064915516.1">
    <property type="nucleotide sequence ID" value="NZ_AP022566.1"/>
</dbReference>
<protein>
    <submittedName>
        <fullName evidence="1">Uncharacterized protein</fullName>
    </submittedName>
</protein>
<keyword evidence="1" id="KW-0614">Plasmid</keyword>
<keyword evidence="2" id="KW-1185">Reference proteome</keyword>
<evidence type="ECO:0000313" key="1">
    <source>
        <dbReference type="EMBL" id="BBX30669.1"/>
    </source>
</evidence>
<reference evidence="1 2" key="1">
    <citation type="journal article" date="2019" name="Emerg. Microbes Infect.">
        <title>Comprehensive subspecies identification of 175 nontuberculous mycobacteria species based on 7547 genomic profiles.</title>
        <authorList>
            <person name="Matsumoto Y."/>
            <person name="Kinjo T."/>
            <person name="Motooka D."/>
            <person name="Nabeya D."/>
            <person name="Jung N."/>
            <person name="Uechi K."/>
            <person name="Horii T."/>
            <person name="Iida T."/>
            <person name="Fujita J."/>
            <person name="Nakamura S."/>
        </authorList>
    </citation>
    <scope>NUCLEOTIDE SEQUENCE [LARGE SCALE GENOMIC DNA]</scope>
    <source>
        <strain evidence="1 2">JCM 12272</strain>
        <plasmid evidence="1">pJCM12272</plasmid>
    </source>
</reference>
<dbReference type="AlphaFoldDB" id="A0A6N4V1Z5"/>
<sequence length="153" mass="16702">MTSSEFIDDRAAVLDRIVRARSGIVVDLGAGRYRQALDAGWQMLEFLGDWRDRRSGWPGADPAEPYSPAEMPLVVQEIGLLSDLLFAAMGEGDSNRVIGLLLERLVASADHVKRSGWVHQAAGAAMGFEITVCQHNLPTVDPLGRCFRTPCPP</sequence>
<gene>
    <name evidence="1" type="ORF">MALV_57940</name>
</gene>